<dbReference type="GO" id="GO:0008855">
    <property type="term" value="F:exodeoxyribonuclease VII activity"/>
    <property type="evidence" value="ECO:0007669"/>
    <property type="project" value="InterPro"/>
</dbReference>
<protein>
    <submittedName>
        <fullName evidence="5">Uncharacterized protein</fullName>
    </submittedName>
</protein>
<feature type="region of interest" description="Disordered" evidence="4">
    <location>
        <begin position="79"/>
        <end position="132"/>
    </location>
</feature>
<reference evidence="5" key="2">
    <citation type="submission" date="2015-07" db="EMBL/GenBank/DDBJ databases">
        <title>Plasmids, circular viruses and viroids from rat gut.</title>
        <authorList>
            <person name="Jorgensen T.J."/>
            <person name="Hansen M.A."/>
            <person name="Xu Z."/>
            <person name="Tabak M.A."/>
            <person name="Sorensen S.J."/>
            <person name="Hansen L.H."/>
        </authorList>
    </citation>
    <scope>NUCLEOTIDE SEQUENCE</scope>
    <source>
        <strain evidence="5">RGRH0146</strain>
    </source>
</reference>
<dbReference type="AlphaFoldDB" id="A0A0H5QD46"/>
<dbReference type="InterPro" id="IPR003761">
    <property type="entry name" value="Exonuc_VII_S"/>
</dbReference>
<evidence type="ECO:0000256" key="2">
    <source>
        <dbReference type="ARBA" id="ARBA00022722"/>
    </source>
</evidence>
<dbReference type="EMBL" id="LN852836">
    <property type="protein sequence ID" value="CRY94072.1"/>
    <property type="molecule type" value="Genomic_DNA"/>
</dbReference>
<dbReference type="GO" id="GO:0006308">
    <property type="term" value="P:DNA catabolic process"/>
    <property type="evidence" value="ECO:0007669"/>
    <property type="project" value="InterPro"/>
</dbReference>
<dbReference type="GO" id="GO:0009318">
    <property type="term" value="C:exodeoxyribonuclease VII complex"/>
    <property type="evidence" value="ECO:0007669"/>
    <property type="project" value="InterPro"/>
</dbReference>
<name>A0A0H5QD46_9ZZZZ</name>
<dbReference type="SUPFAM" id="SSF116842">
    <property type="entry name" value="XseB-like"/>
    <property type="match status" value="1"/>
</dbReference>
<evidence type="ECO:0000256" key="3">
    <source>
        <dbReference type="ARBA" id="ARBA00022801"/>
    </source>
</evidence>
<keyword evidence="2" id="KW-0540">Nuclease</keyword>
<feature type="compositionally biased region" description="Low complexity" evidence="4">
    <location>
        <begin position="79"/>
        <end position="89"/>
    </location>
</feature>
<proteinExistence type="predicted"/>
<evidence type="ECO:0000256" key="4">
    <source>
        <dbReference type="SAM" id="MobiDB-lite"/>
    </source>
</evidence>
<accession>A0A0H5QD46</accession>
<dbReference type="Gene3D" id="1.10.287.1040">
    <property type="entry name" value="Exonuclease VII, small subunit"/>
    <property type="match status" value="1"/>
</dbReference>
<sequence>MSSRNPAHFPINNDTFMNELTYETALAELESIVETLEKGDLEISQLTPKLRSLLPSYCSCPQSMNGFAVRRMYCCSRYDSSSIPSPSWRRLPDTSAESATSPRRNGAKILGQDTSRRGQKPTFGSTHGSGLRGILKKLRDNPLPLA</sequence>
<dbReference type="InterPro" id="IPR037004">
    <property type="entry name" value="Exonuc_VII_ssu_sf"/>
</dbReference>
<dbReference type="Pfam" id="PF02609">
    <property type="entry name" value="Exonuc_VII_S"/>
    <property type="match status" value="1"/>
</dbReference>
<keyword evidence="3" id="KW-0378">Hydrolase</keyword>
<evidence type="ECO:0000313" key="5">
    <source>
        <dbReference type="EMBL" id="CRY94072.1"/>
    </source>
</evidence>
<evidence type="ECO:0000256" key="1">
    <source>
        <dbReference type="ARBA" id="ARBA00022490"/>
    </source>
</evidence>
<keyword evidence="1" id="KW-0963">Cytoplasm</keyword>
<organism evidence="5">
    <name type="scientific">uncultured prokaryote</name>
    <dbReference type="NCBI Taxonomy" id="198431"/>
    <lineage>
        <taxon>unclassified sequences</taxon>
        <taxon>environmental samples</taxon>
    </lineage>
</organism>
<reference evidence="5" key="1">
    <citation type="submission" date="2015-06" db="EMBL/GenBank/DDBJ databases">
        <authorList>
            <person name="Joergensen T."/>
        </authorList>
    </citation>
    <scope>NUCLEOTIDE SEQUENCE</scope>
    <source>
        <strain evidence="5">RGRH0146</strain>
    </source>
</reference>